<evidence type="ECO:0000256" key="10">
    <source>
        <dbReference type="ARBA" id="ARBA00041763"/>
    </source>
</evidence>
<comment type="caution">
    <text evidence="15">The sequence shown here is derived from an EMBL/GenBank/DDBJ whole genome shotgun (WGS) entry which is preliminary data.</text>
</comment>
<dbReference type="InterPro" id="IPR002125">
    <property type="entry name" value="CMP_dCMP_dom"/>
</dbReference>
<dbReference type="Pfam" id="PF01535">
    <property type="entry name" value="PPR"/>
    <property type="match status" value="1"/>
</dbReference>
<dbReference type="PROSITE" id="PS51375">
    <property type="entry name" value="PPR"/>
    <property type="match status" value="1"/>
</dbReference>
<evidence type="ECO:0000259" key="14">
    <source>
        <dbReference type="PROSITE" id="PS51747"/>
    </source>
</evidence>
<dbReference type="PANTHER" id="PTHR11086">
    <property type="entry name" value="DEOXYCYTIDYLATE DEAMINASE-RELATED"/>
    <property type="match status" value="1"/>
</dbReference>
<dbReference type="GO" id="GO:0004132">
    <property type="term" value="F:dCMP deaminase activity"/>
    <property type="evidence" value="ECO:0007669"/>
    <property type="project" value="UniProtKB-EC"/>
</dbReference>
<keyword evidence="3" id="KW-0479">Metal-binding</keyword>
<evidence type="ECO:0000256" key="1">
    <source>
        <dbReference type="ARBA" id="ARBA00001947"/>
    </source>
</evidence>
<evidence type="ECO:0000256" key="12">
    <source>
        <dbReference type="SAM" id="MobiDB-lite"/>
    </source>
</evidence>
<dbReference type="EMBL" id="BQKI01000073">
    <property type="protein sequence ID" value="GJN17565.1"/>
    <property type="molecule type" value="Genomic_DNA"/>
</dbReference>
<comment type="similarity">
    <text evidence="2">Belongs to the cytidine and deoxycytidylate deaminase family.</text>
</comment>
<proteinExistence type="inferred from homology"/>
<keyword evidence="13" id="KW-0732">Signal</keyword>
<feature type="signal peptide" evidence="13">
    <location>
        <begin position="1"/>
        <end position="24"/>
    </location>
</feature>
<keyword evidence="16" id="KW-1185">Reference proteome</keyword>
<dbReference type="Pfam" id="PF00383">
    <property type="entry name" value="dCMP_cyt_deam_1"/>
    <property type="match status" value="1"/>
</dbReference>
<feature type="repeat" description="PPR" evidence="11">
    <location>
        <begin position="486"/>
        <end position="520"/>
    </location>
</feature>
<dbReference type="Gene3D" id="1.25.40.10">
    <property type="entry name" value="Tetratricopeptide repeat domain"/>
    <property type="match status" value="1"/>
</dbReference>
<keyword evidence="6" id="KW-0378">Hydrolase</keyword>
<evidence type="ECO:0000256" key="7">
    <source>
        <dbReference type="ARBA" id="ARBA00022833"/>
    </source>
</evidence>
<dbReference type="GO" id="GO:0008270">
    <property type="term" value="F:zinc ion binding"/>
    <property type="evidence" value="ECO:0007669"/>
    <property type="project" value="InterPro"/>
</dbReference>
<feature type="domain" description="CMP/dCMP-type deaminase" evidence="14">
    <location>
        <begin position="71"/>
        <end position="227"/>
    </location>
</feature>
<keyword evidence="7" id="KW-0862">Zinc</keyword>
<dbReference type="Gene3D" id="3.40.140.10">
    <property type="entry name" value="Cytidine Deaminase, domain 2"/>
    <property type="match status" value="1"/>
</dbReference>
<dbReference type="PROSITE" id="PS00903">
    <property type="entry name" value="CYT_DCMP_DEAMINASES_1"/>
    <property type="match status" value="1"/>
</dbReference>
<feature type="compositionally biased region" description="Low complexity" evidence="12">
    <location>
        <begin position="44"/>
        <end position="59"/>
    </location>
</feature>
<dbReference type="NCBIfam" id="TIGR00756">
    <property type="entry name" value="PPR"/>
    <property type="match status" value="1"/>
</dbReference>
<accession>A0AAV5E509</accession>
<protein>
    <recommendedName>
        <fullName evidence="10">dCMP deaminase</fullName>
        <ecNumber evidence="9">3.5.4.12</ecNumber>
    </recommendedName>
    <alternativeName>
        <fullName evidence="10">dCMP deaminase</fullName>
    </alternativeName>
</protein>
<sequence>MALTRDLALALISAAAGAAAAAAALRFLSACRTSSPGTQNQPLAANGSAAKAKRSSAQSPFNPAKREGYISWDDYFMAIAFLSAERSKDPNRQVKWRLLVLNTLYVGACLVSQGGIILGIGYNGFPRGCSDNKLPWAKKSENGNPSETKYPYVVHAEVNAILNTNHASVAGQKVYWSNVLLFLSQKLYVTMFPCNECAKIIVQVRKHQPQMSEIPIRFLEPQSSTSETNDARWCCECPLSNKDRPLTTFFAACCVHEQTRLLLAEAPKDQGLLGLFASSGFGRAARAQRTPRDVHTLPAARSVRPPAPPPPAVTRALHAINTCTSAAALASLRDGIFRDPALLRNTAVVSAFFLACGRLRHHGPALALFASIPRPHVFVFNSLLRSLTAPPCSPLPLFRHFLRIGVRAPTATPSRSCSPTSPPSATSASCTPSFQALATLRRMLASSVSPNRVTMVSALGACAAHGAVDTGIWIHEYVKKHGWELDVVLGTVLVDMYGKCGRVMEAEGVFSKMVERNVYTWNAIIGALALAEDGKTGIANGSSG</sequence>
<comment type="cofactor">
    <cofactor evidence="1">
        <name>Zn(2+)</name>
        <dbReference type="ChEBI" id="CHEBI:29105"/>
    </cofactor>
</comment>
<reference evidence="15" key="1">
    <citation type="journal article" date="2018" name="DNA Res.">
        <title>Multiple hybrid de novo genome assembly of finger millet, an orphan allotetraploid crop.</title>
        <authorList>
            <person name="Hatakeyama M."/>
            <person name="Aluri S."/>
            <person name="Balachadran M.T."/>
            <person name="Sivarajan S.R."/>
            <person name="Patrignani A."/>
            <person name="Gruter S."/>
            <person name="Poveda L."/>
            <person name="Shimizu-Inatsugi R."/>
            <person name="Baeten J."/>
            <person name="Francoijs K.J."/>
            <person name="Nataraja K.N."/>
            <person name="Reddy Y.A.N."/>
            <person name="Phadnis S."/>
            <person name="Ravikumar R.L."/>
            <person name="Schlapbach R."/>
            <person name="Sreeman S.M."/>
            <person name="Shimizu K.K."/>
        </authorList>
    </citation>
    <scope>NUCLEOTIDE SEQUENCE</scope>
</reference>
<evidence type="ECO:0000313" key="15">
    <source>
        <dbReference type="EMBL" id="GJN17565.1"/>
    </source>
</evidence>
<evidence type="ECO:0000256" key="4">
    <source>
        <dbReference type="ARBA" id="ARBA00022727"/>
    </source>
</evidence>
<dbReference type="GO" id="GO:0009165">
    <property type="term" value="P:nucleotide biosynthetic process"/>
    <property type="evidence" value="ECO:0007669"/>
    <property type="project" value="UniProtKB-KW"/>
</dbReference>
<dbReference type="InterPro" id="IPR015517">
    <property type="entry name" value="dCMP_deaminase-rel"/>
</dbReference>
<gene>
    <name evidence="15" type="primary">gb04643</name>
    <name evidence="15" type="ORF">PR202_gb04643</name>
</gene>
<feature type="region of interest" description="Disordered" evidence="12">
    <location>
        <begin position="35"/>
        <end position="61"/>
    </location>
</feature>
<dbReference type="PANTHER" id="PTHR11086:SF18">
    <property type="entry name" value="DEOXYCYTIDYLATE DEAMINASE"/>
    <property type="match status" value="1"/>
</dbReference>
<evidence type="ECO:0000256" key="6">
    <source>
        <dbReference type="ARBA" id="ARBA00022801"/>
    </source>
</evidence>
<dbReference type="InterPro" id="IPR035105">
    <property type="entry name" value="Deoxycytidylate_deaminase_dom"/>
</dbReference>
<dbReference type="Proteomes" id="UP001054889">
    <property type="component" value="Unassembled WGS sequence"/>
</dbReference>
<organism evidence="15 16">
    <name type="scientific">Eleusine coracana subsp. coracana</name>
    <dbReference type="NCBI Taxonomy" id="191504"/>
    <lineage>
        <taxon>Eukaryota</taxon>
        <taxon>Viridiplantae</taxon>
        <taxon>Streptophyta</taxon>
        <taxon>Embryophyta</taxon>
        <taxon>Tracheophyta</taxon>
        <taxon>Spermatophyta</taxon>
        <taxon>Magnoliopsida</taxon>
        <taxon>Liliopsida</taxon>
        <taxon>Poales</taxon>
        <taxon>Poaceae</taxon>
        <taxon>PACMAD clade</taxon>
        <taxon>Chloridoideae</taxon>
        <taxon>Cynodonteae</taxon>
        <taxon>Eleusininae</taxon>
        <taxon>Eleusine</taxon>
    </lineage>
</organism>
<dbReference type="AlphaFoldDB" id="A0AAV5E509"/>
<reference evidence="15" key="2">
    <citation type="submission" date="2021-12" db="EMBL/GenBank/DDBJ databases">
        <title>Resequencing data analysis of finger millet.</title>
        <authorList>
            <person name="Hatakeyama M."/>
            <person name="Aluri S."/>
            <person name="Balachadran M.T."/>
            <person name="Sivarajan S.R."/>
            <person name="Poveda L."/>
            <person name="Shimizu-Inatsugi R."/>
            <person name="Schlapbach R."/>
            <person name="Sreeman S.M."/>
            <person name="Shimizu K.K."/>
        </authorList>
    </citation>
    <scope>NUCLEOTIDE SEQUENCE</scope>
</reference>
<dbReference type="GO" id="GO:0005737">
    <property type="term" value="C:cytoplasm"/>
    <property type="evidence" value="ECO:0007669"/>
    <property type="project" value="TreeGrafter"/>
</dbReference>
<evidence type="ECO:0000256" key="3">
    <source>
        <dbReference type="ARBA" id="ARBA00022723"/>
    </source>
</evidence>
<keyword evidence="8" id="KW-0809">Transit peptide</keyword>
<evidence type="ECO:0000256" key="5">
    <source>
        <dbReference type="ARBA" id="ARBA00022737"/>
    </source>
</evidence>
<keyword evidence="4" id="KW-0545">Nucleotide biosynthesis</keyword>
<evidence type="ECO:0000256" key="2">
    <source>
        <dbReference type="ARBA" id="ARBA00006576"/>
    </source>
</evidence>
<evidence type="ECO:0000256" key="11">
    <source>
        <dbReference type="PROSITE-ProRule" id="PRU00708"/>
    </source>
</evidence>
<dbReference type="PROSITE" id="PS51747">
    <property type="entry name" value="CYT_DCMP_DEAMINASES_2"/>
    <property type="match status" value="1"/>
</dbReference>
<dbReference type="InterPro" id="IPR016193">
    <property type="entry name" value="Cytidine_deaminase-like"/>
</dbReference>
<dbReference type="InterPro" id="IPR002885">
    <property type="entry name" value="PPR_rpt"/>
</dbReference>
<dbReference type="InterPro" id="IPR016192">
    <property type="entry name" value="APOBEC/CMP_deaminase_Zn-bd"/>
</dbReference>
<feature type="region of interest" description="Disordered" evidence="12">
    <location>
        <begin position="410"/>
        <end position="429"/>
    </location>
</feature>
<evidence type="ECO:0000256" key="9">
    <source>
        <dbReference type="ARBA" id="ARBA00038938"/>
    </source>
</evidence>
<dbReference type="CDD" id="cd01286">
    <property type="entry name" value="deoxycytidylate_deaminase"/>
    <property type="match status" value="1"/>
</dbReference>
<evidence type="ECO:0000313" key="16">
    <source>
        <dbReference type="Proteomes" id="UP001054889"/>
    </source>
</evidence>
<evidence type="ECO:0000256" key="13">
    <source>
        <dbReference type="SAM" id="SignalP"/>
    </source>
</evidence>
<dbReference type="EC" id="3.5.4.12" evidence="9"/>
<keyword evidence="5" id="KW-0677">Repeat</keyword>
<feature type="chain" id="PRO_5043495570" description="dCMP deaminase" evidence="13">
    <location>
        <begin position="25"/>
        <end position="544"/>
    </location>
</feature>
<dbReference type="InterPro" id="IPR011990">
    <property type="entry name" value="TPR-like_helical_dom_sf"/>
</dbReference>
<evidence type="ECO:0000256" key="8">
    <source>
        <dbReference type="ARBA" id="ARBA00022946"/>
    </source>
</evidence>
<name>A0AAV5E509_ELECO</name>
<dbReference type="SUPFAM" id="SSF53927">
    <property type="entry name" value="Cytidine deaminase-like"/>
    <property type="match status" value="1"/>
</dbReference>